<sequence precursor="true">MRIIIYTFSMILMLSLSLSCKKKAADVNQNYVGYWSGYDSDKDYSLSIESNSKAVYETFNGEVSVSVKGKAKINGGTMKIFTKKFSIDQEPLQDSQDPSKFTMVLNGVPYEREF</sequence>
<dbReference type="KEGG" id="fte:Fluta_3226"/>
<organism evidence="2 3">
    <name type="scientific">Fluviicola taffensis (strain DSM 16823 / NCIMB 13979 / RW262)</name>
    <dbReference type="NCBI Taxonomy" id="755732"/>
    <lineage>
        <taxon>Bacteria</taxon>
        <taxon>Pseudomonadati</taxon>
        <taxon>Bacteroidota</taxon>
        <taxon>Flavobacteriia</taxon>
        <taxon>Flavobacteriales</taxon>
        <taxon>Crocinitomicaceae</taxon>
        <taxon>Fluviicola</taxon>
    </lineage>
</organism>
<dbReference type="eggNOG" id="ENOG5030YAE">
    <property type="taxonomic scope" value="Bacteria"/>
</dbReference>
<dbReference type="EMBL" id="CP002542">
    <property type="protein sequence ID" value="AEA45199.1"/>
    <property type="molecule type" value="Genomic_DNA"/>
</dbReference>
<dbReference type="STRING" id="755732.Fluta_3226"/>
<dbReference type="PROSITE" id="PS51257">
    <property type="entry name" value="PROKAR_LIPOPROTEIN"/>
    <property type="match status" value="1"/>
</dbReference>
<evidence type="ECO:0008006" key="4">
    <source>
        <dbReference type="Google" id="ProtNLM"/>
    </source>
</evidence>
<name>F2I9L8_FLUTR</name>
<accession>F2I9L8</accession>
<keyword evidence="3" id="KW-1185">Reference proteome</keyword>
<feature type="chain" id="PRO_5003283210" description="Lipocalin-like domain-containing protein" evidence="1">
    <location>
        <begin position="25"/>
        <end position="114"/>
    </location>
</feature>
<dbReference type="Proteomes" id="UP000007463">
    <property type="component" value="Chromosome"/>
</dbReference>
<feature type="signal peptide" evidence="1">
    <location>
        <begin position="1"/>
        <end position="24"/>
    </location>
</feature>
<keyword evidence="1" id="KW-0732">Signal</keyword>
<reference evidence="3" key="2">
    <citation type="submission" date="2011-02" db="EMBL/GenBank/DDBJ databases">
        <title>The complete genome of Fluviicola taffensis DSM 16823.</title>
        <authorList>
            <consortium name="US DOE Joint Genome Institute (JGI-PGF)"/>
            <person name="Lucas S."/>
            <person name="Copeland A."/>
            <person name="Lapidus A."/>
            <person name="Bruce D."/>
            <person name="Goodwin L."/>
            <person name="Pitluck S."/>
            <person name="Kyrpides N."/>
            <person name="Mavromatis K."/>
            <person name="Ivanova N."/>
            <person name="Mikhailova N."/>
            <person name="Pagani I."/>
            <person name="Chertkov O."/>
            <person name="Detter J.C."/>
            <person name="Han C."/>
            <person name="Tapia R."/>
            <person name="Land M."/>
            <person name="Hauser L."/>
            <person name="Markowitz V."/>
            <person name="Cheng J.-F."/>
            <person name="Hugenholtz P."/>
            <person name="Woyke T."/>
            <person name="Wu D."/>
            <person name="Tindall B."/>
            <person name="Pomrenke H.G."/>
            <person name="Brambilla E."/>
            <person name="Klenk H.-P."/>
            <person name="Eisen J.A."/>
        </authorList>
    </citation>
    <scope>NUCLEOTIDE SEQUENCE [LARGE SCALE GENOMIC DNA]</scope>
    <source>
        <strain evidence="3">DSM 16823 / RW262 / RW262</strain>
    </source>
</reference>
<evidence type="ECO:0000256" key="1">
    <source>
        <dbReference type="SAM" id="SignalP"/>
    </source>
</evidence>
<reference evidence="2 3" key="1">
    <citation type="journal article" date="2011" name="Stand. Genomic Sci.">
        <title>Complete genome sequence of the gliding freshwater bacterium Fluviicola taffensis type strain (RW262).</title>
        <authorList>
            <person name="Woyke T."/>
            <person name="Chertkov O."/>
            <person name="Lapidus A."/>
            <person name="Nolan M."/>
            <person name="Lucas S."/>
            <person name="Del Rio T.G."/>
            <person name="Tice H."/>
            <person name="Cheng J.F."/>
            <person name="Tapia R."/>
            <person name="Han C."/>
            <person name="Goodwin L."/>
            <person name="Pitluck S."/>
            <person name="Liolios K."/>
            <person name="Pagani I."/>
            <person name="Ivanova N."/>
            <person name="Huntemann M."/>
            <person name="Mavromatis K."/>
            <person name="Mikhailova N."/>
            <person name="Pati A."/>
            <person name="Chen A."/>
            <person name="Palaniappan K."/>
            <person name="Land M."/>
            <person name="Hauser L."/>
            <person name="Brambilla E.M."/>
            <person name="Rohde M."/>
            <person name="Mwirichia R."/>
            <person name="Sikorski J."/>
            <person name="Tindall B.J."/>
            <person name="Goker M."/>
            <person name="Bristow J."/>
            <person name="Eisen J.A."/>
            <person name="Markowitz V."/>
            <person name="Hugenholtz P."/>
            <person name="Klenk H.P."/>
            <person name="Kyrpides N.C."/>
        </authorList>
    </citation>
    <scope>NUCLEOTIDE SEQUENCE [LARGE SCALE GENOMIC DNA]</scope>
    <source>
        <strain evidence="3">DSM 16823 / RW262 / RW262</strain>
    </source>
</reference>
<protein>
    <recommendedName>
        <fullName evidence="4">Lipocalin-like domain-containing protein</fullName>
    </recommendedName>
</protein>
<dbReference type="HOGENOM" id="CLU_2117432_0_0_10"/>
<dbReference type="RefSeq" id="WP_013687966.1">
    <property type="nucleotide sequence ID" value="NC_015321.1"/>
</dbReference>
<dbReference type="AlphaFoldDB" id="F2I9L8"/>
<gene>
    <name evidence="2" type="ordered locus">Fluta_3226</name>
</gene>
<evidence type="ECO:0000313" key="3">
    <source>
        <dbReference type="Proteomes" id="UP000007463"/>
    </source>
</evidence>
<proteinExistence type="predicted"/>
<evidence type="ECO:0000313" key="2">
    <source>
        <dbReference type="EMBL" id="AEA45199.1"/>
    </source>
</evidence>